<feature type="active site" evidence="3">
    <location>
        <position position="183"/>
    </location>
</feature>
<proteinExistence type="inferred from homology"/>
<dbReference type="Gene3D" id="3.40.50.720">
    <property type="entry name" value="NAD(P)-binding Rossmann-like Domain"/>
    <property type="match status" value="1"/>
</dbReference>
<dbReference type="AlphaFoldDB" id="A0A238ZN96"/>
<comment type="similarity">
    <text evidence="1">Belongs to the HIBADH-related family.</text>
</comment>
<evidence type="ECO:0000313" key="6">
    <source>
        <dbReference type="Proteomes" id="UP000198415"/>
    </source>
</evidence>
<dbReference type="PANTHER" id="PTHR43060:SF15">
    <property type="entry name" value="3-HYDROXYISOBUTYRATE DEHYDROGENASE-LIKE 1, MITOCHONDRIAL-RELATED"/>
    <property type="match status" value="1"/>
</dbReference>
<evidence type="ECO:0000256" key="1">
    <source>
        <dbReference type="ARBA" id="ARBA00009080"/>
    </source>
</evidence>
<dbReference type="InterPro" id="IPR008927">
    <property type="entry name" value="6-PGluconate_DH-like_C_sf"/>
</dbReference>
<evidence type="ECO:0000256" key="3">
    <source>
        <dbReference type="PIRSR" id="PIRSR000103-1"/>
    </source>
</evidence>
<dbReference type="InterPro" id="IPR036291">
    <property type="entry name" value="NAD(P)-bd_dom_sf"/>
</dbReference>
<dbReference type="Pfam" id="PF03446">
    <property type="entry name" value="NAD_binding_2"/>
    <property type="match status" value="1"/>
</dbReference>
<name>A0A238ZN96_9ACTN</name>
<dbReference type="EMBL" id="FZNR01000006">
    <property type="protein sequence ID" value="SNR84174.1"/>
    <property type="molecule type" value="Genomic_DNA"/>
</dbReference>
<feature type="domain" description="6-phosphogluconate dehydrogenase NADP-binding" evidence="4">
    <location>
        <begin position="20"/>
        <end position="169"/>
    </location>
</feature>
<dbReference type="PIRSF" id="PIRSF000103">
    <property type="entry name" value="HIBADH"/>
    <property type="match status" value="1"/>
</dbReference>
<evidence type="ECO:0000313" key="5">
    <source>
        <dbReference type="EMBL" id="SNR84174.1"/>
    </source>
</evidence>
<keyword evidence="6" id="KW-1185">Reference proteome</keyword>
<reference evidence="5 6" key="1">
    <citation type="submission" date="2017-06" db="EMBL/GenBank/DDBJ databases">
        <authorList>
            <person name="Kim H.J."/>
            <person name="Triplett B.A."/>
        </authorList>
    </citation>
    <scope>NUCLEOTIDE SEQUENCE [LARGE SCALE GENOMIC DNA]</scope>
    <source>
        <strain evidence="5 6">DSM 43151</strain>
    </source>
</reference>
<dbReference type="PANTHER" id="PTHR43060">
    <property type="entry name" value="3-HYDROXYISOBUTYRATE DEHYDROGENASE-LIKE 1, MITOCHONDRIAL-RELATED"/>
    <property type="match status" value="1"/>
</dbReference>
<keyword evidence="2" id="KW-0560">Oxidoreductase</keyword>
<dbReference type="InterPro" id="IPR006115">
    <property type="entry name" value="6PGDH_NADP-bd"/>
</dbReference>
<gene>
    <name evidence="5" type="ORF">SAMN06264365_106126</name>
</gene>
<dbReference type="Gene3D" id="1.10.1040.10">
    <property type="entry name" value="N-(1-d-carboxylethyl)-l-norvaline Dehydrogenase, domain 2"/>
    <property type="match status" value="1"/>
</dbReference>
<dbReference type="Proteomes" id="UP000198415">
    <property type="component" value="Unassembled WGS sequence"/>
</dbReference>
<dbReference type="InterPro" id="IPR015815">
    <property type="entry name" value="HIBADH-related"/>
</dbReference>
<accession>A0A238ZN96</accession>
<organism evidence="5 6">
    <name type="scientific">Actinoplanes regularis</name>
    <dbReference type="NCBI Taxonomy" id="52697"/>
    <lineage>
        <taxon>Bacteria</taxon>
        <taxon>Bacillati</taxon>
        <taxon>Actinomycetota</taxon>
        <taxon>Actinomycetes</taxon>
        <taxon>Micromonosporales</taxon>
        <taxon>Micromonosporaceae</taxon>
        <taxon>Actinoplanes</taxon>
    </lineage>
</organism>
<sequence length="282" mass="28482">MPNTRWSHAFGSPSFKVMTNIAVLGTGRMGSALAARLLATGHQVTVWNRTRTASAPAVPATVADTPAAAVAAAEVVITMLTDGPAVSAVLFDGGAAAALRPGTVLVQMSTISPAETAAIAERLPVGVYFVDAPVGGSVDAAAAGTLALFAGGEPDAVERAEPVLKELGTVRRCGRAGSGSAVKLMQNTAMLTALGGLHDTLALAAGLGVERELALDLLASGPLGTALRRAASTTADFPVALAVKDLRLTHADTPVVAATLRLLRAVPEQSADLAALINLEDR</sequence>
<dbReference type="SUPFAM" id="SSF48179">
    <property type="entry name" value="6-phosphogluconate dehydrogenase C-terminal domain-like"/>
    <property type="match status" value="1"/>
</dbReference>
<dbReference type="InterPro" id="IPR013328">
    <property type="entry name" value="6PGD_dom2"/>
</dbReference>
<evidence type="ECO:0000256" key="2">
    <source>
        <dbReference type="ARBA" id="ARBA00023002"/>
    </source>
</evidence>
<dbReference type="GO" id="GO:0016491">
    <property type="term" value="F:oxidoreductase activity"/>
    <property type="evidence" value="ECO:0007669"/>
    <property type="project" value="UniProtKB-KW"/>
</dbReference>
<dbReference type="GO" id="GO:0050661">
    <property type="term" value="F:NADP binding"/>
    <property type="evidence" value="ECO:0007669"/>
    <property type="project" value="InterPro"/>
</dbReference>
<protein>
    <submittedName>
        <fullName evidence="5">3-hydroxyisobutyrate dehydrogenase</fullName>
    </submittedName>
</protein>
<evidence type="ECO:0000259" key="4">
    <source>
        <dbReference type="Pfam" id="PF03446"/>
    </source>
</evidence>
<dbReference type="SUPFAM" id="SSF51735">
    <property type="entry name" value="NAD(P)-binding Rossmann-fold domains"/>
    <property type="match status" value="1"/>
</dbReference>